<dbReference type="RefSeq" id="WP_103905565.1">
    <property type="nucleotide sequence ID" value="NZ_CP049246.1"/>
</dbReference>
<accession>A0A1H5VPP4</accession>
<protein>
    <submittedName>
        <fullName evidence="1">Uncharacterized protein</fullName>
    </submittedName>
</protein>
<reference evidence="2" key="1">
    <citation type="submission" date="2016-10" db="EMBL/GenBank/DDBJ databases">
        <authorList>
            <person name="Varghese N."/>
            <person name="Submissions S."/>
        </authorList>
    </citation>
    <scope>NUCLEOTIDE SEQUENCE [LARGE SCALE GENOMIC DNA]</scope>
    <source>
        <strain evidence="2">DSM 22361</strain>
    </source>
</reference>
<name>A0A1H5VPP4_9SPHI</name>
<dbReference type="Gene3D" id="3.40.50.2000">
    <property type="entry name" value="Glycogen Phosphorylase B"/>
    <property type="match status" value="1"/>
</dbReference>
<dbReference type="OrthoDB" id="784244at2"/>
<dbReference type="SUPFAM" id="SSF53756">
    <property type="entry name" value="UDP-Glycosyltransferase/glycogen phosphorylase"/>
    <property type="match status" value="1"/>
</dbReference>
<keyword evidence="2" id="KW-1185">Reference proteome</keyword>
<proteinExistence type="predicted"/>
<dbReference type="EMBL" id="FNUT01000003">
    <property type="protein sequence ID" value="SEF89259.1"/>
    <property type="molecule type" value="Genomic_DNA"/>
</dbReference>
<sequence>MKKRILIISSVFYPVNSPRSNRTVELAKEFARQGHDVTVYAQLGSYDYSSFEKDNNVKVKNLGKNPFSNFNSDIGQINKQSLITKIGKKLLGRALEFPDIGVLSLVNKALITETKADLPNIDLLITIAVPYPIHWGTAKFREKFPEKLQNTTWVADCGDPYMGNPFVKKPFYFKYVEKWFCRYADFLSIPINDAKDAYYPEFQHKIKIIPQGFEIGNEDYSINFVGNRVPTFIYAGTFYKDKRDPRPLLEYLIKKGVRFKFKIYTKTKHLLLPYIDSLGDCLEINDYLPREQLLVEMSKADFLLNIENNSNLQSPSKLIDYGLVKRPILNIKSNGNLNESIVDEFLEGIYINGIIIDDISEFDIRVVSKRFLDLISNKS</sequence>
<gene>
    <name evidence="1" type="ORF">SAMN05421877_103196</name>
</gene>
<dbReference type="Proteomes" id="UP000236731">
    <property type="component" value="Unassembled WGS sequence"/>
</dbReference>
<evidence type="ECO:0000313" key="1">
    <source>
        <dbReference type="EMBL" id="SEF89259.1"/>
    </source>
</evidence>
<organism evidence="1 2">
    <name type="scientific">Sphingobacterium lactis</name>
    <dbReference type="NCBI Taxonomy" id="797291"/>
    <lineage>
        <taxon>Bacteria</taxon>
        <taxon>Pseudomonadati</taxon>
        <taxon>Bacteroidota</taxon>
        <taxon>Sphingobacteriia</taxon>
        <taxon>Sphingobacteriales</taxon>
        <taxon>Sphingobacteriaceae</taxon>
        <taxon>Sphingobacterium</taxon>
    </lineage>
</organism>
<evidence type="ECO:0000313" key="2">
    <source>
        <dbReference type="Proteomes" id="UP000236731"/>
    </source>
</evidence>
<dbReference type="AlphaFoldDB" id="A0A1H5VPP4"/>